<evidence type="ECO:0000313" key="4">
    <source>
        <dbReference type="Proteomes" id="UP001610335"/>
    </source>
</evidence>
<gene>
    <name evidence="3" type="ORF">BDW59DRAFT_180106</name>
</gene>
<feature type="region of interest" description="Disordered" evidence="2">
    <location>
        <begin position="365"/>
        <end position="403"/>
    </location>
</feature>
<accession>A0ABR4IZZ2</accession>
<organism evidence="3 4">
    <name type="scientific">Aspergillus cavernicola</name>
    <dbReference type="NCBI Taxonomy" id="176166"/>
    <lineage>
        <taxon>Eukaryota</taxon>
        <taxon>Fungi</taxon>
        <taxon>Dikarya</taxon>
        <taxon>Ascomycota</taxon>
        <taxon>Pezizomycotina</taxon>
        <taxon>Eurotiomycetes</taxon>
        <taxon>Eurotiomycetidae</taxon>
        <taxon>Eurotiales</taxon>
        <taxon>Aspergillaceae</taxon>
        <taxon>Aspergillus</taxon>
        <taxon>Aspergillus subgen. Nidulantes</taxon>
    </lineage>
</organism>
<comment type="caution">
    <text evidence="3">The sequence shown here is derived from an EMBL/GenBank/DDBJ whole genome shotgun (WGS) entry which is preliminary data.</text>
</comment>
<evidence type="ECO:0000256" key="1">
    <source>
        <dbReference type="SAM" id="Coils"/>
    </source>
</evidence>
<feature type="compositionally biased region" description="Polar residues" evidence="2">
    <location>
        <begin position="29"/>
        <end position="39"/>
    </location>
</feature>
<feature type="coiled-coil region" evidence="1">
    <location>
        <begin position="253"/>
        <end position="301"/>
    </location>
</feature>
<dbReference type="Proteomes" id="UP001610335">
    <property type="component" value="Unassembled WGS sequence"/>
</dbReference>
<feature type="region of interest" description="Disordered" evidence="2">
    <location>
        <begin position="29"/>
        <end position="48"/>
    </location>
</feature>
<name>A0ABR4IZZ2_9EURO</name>
<protein>
    <recommendedName>
        <fullName evidence="5">HLH DNA binding domain protein</fullName>
    </recommendedName>
</protein>
<reference evidence="3 4" key="1">
    <citation type="submission" date="2024-07" db="EMBL/GenBank/DDBJ databases">
        <title>Section-level genome sequencing and comparative genomics of Aspergillus sections Usti and Cavernicolus.</title>
        <authorList>
            <consortium name="Lawrence Berkeley National Laboratory"/>
            <person name="Nybo J.L."/>
            <person name="Vesth T.C."/>
            <person name="Theobald S."/>
            <person name="Frisvad J.C."/>
            <person name="Larsen T.O."/>
            <person name="Kjaerboelling I."/>
            <person name="Rothschild-Mancinelli K."/>
            <person name="Lyhne E.K."/>
            <person name="Kogle M.E."/>
            <person name="Barry K."/>
            <person name="Clum A."/>
            <person name="Na H."/>
            <person name="Ledsgaard L."/>
            <person name="Lin J."/>
            <person name="Lipzen A."/>
            <person name="Kuo A."/>
            <person name="Riley R."/>
            <person name="Mondo S."/>
            <person name="LaButti K."/>
            <person name="Haridas S."/>
            <person name="Pangalinan J."/>
            <person name="Salamov A.A."/>
            <person name="Simmons B.A."/>
            <person name="Magnuson J.K."/>
            <person name="Chen J."/>
            <person name="Drula E."/>
            <person name="Henrissat B."/>
            <person name="Wiebenga A."/>
            <person name="Lubbers R.J."/>
            <person name="Gomes A.C."/>
            <person name="Makela M.R."/>
            <person name="Stajich J."/>
            <person name="Grigoriev I.V."/>
            <person name="Mortensen U.H."/>
            <person name="De vries R.P."/>
            <person name="Baker S.E."/>
            <person name="Andersen M.R."/>
        </authorList>
    </citation>
    <scope>NUCLEOTIDE SEQUENCE [LARGE SCALE GENOMIC DNA]</scope>
    <source>
        <strain evidence="3 4">CBS 600.67</strain>
    </source>
</reference>
<dbReference type="EMBL" id="JBFXLS010000004">
    <property type="protein sequence ID" value="KAL2833364.1"/>
    <property type="molecule type" value="Genomic_DNA"/>
</dbReference>
<keyword evidence="4" id="KW-1185">Reference proteome</keyword>
<sequence>MRHIIMSLDGIAQMTDDVSQRCLLPGVRSFSSNTSSPTDMTEDRRLPPLPRIEPLQRDLFNPFTHRNLMPSPPSTHEPFPVKSPWPPAEYIVAPPSPANSTDSWADPVPSQRLFKWPQDISKISADDLVKLIAPNPEHITRKLPLQQLCGRKRKGSMISADLDDQREKHRIAEGNRRKNLSHLHQQLDIRLHDYFLEQAGWNPSKSLPESKEHIVQGAVELIDLMRFIIVILIRAETELPHHIQERMQPQFRCMQLQRLISNLQQQNQVAQQQINSLKQENHALEERNQALEERVQALEYQLTAREHMFRSSKSEQLSPQQVPLLPGSKPKAMLPGLRVLCDGIAAGSPDSPRFDALSTGTSQSFRHTFLDRTSPMAGPSSPDFHQATYSVTSSRPPSLIQSP</sequence>
<keyword evidence="1" id="KW-0175">Coiled coil</keyword>
<proteinExistence type="predicted"/>
<feature type="compositionally biased region" description="Polar residues" evidence="2">
    <location>
        <begin position="387"/>
        <end position="403"/>
    </location>
</feature>
<evidence type="ECO:0008006" key="5">
    <source>
        <dbReference type="Google" id="ProtNLM"/>
    </source>
</evidence>
<evidence type="ECO:0000256" key="2">
    <source>
        <dbReference type="SAM" id="MobiDB-lite"/>
    </source>
</evidence>
<evidence type="ECO:0000313" key="3">
    <source>
        <dbReference type="EMBL" id="KAL2833364.1"/>
    </source>
</evidence>